<dbReference type="EMBL" id="VSSB01000001">
    <property type="protein sequence ID" value="TYL53070.1"/>
    <property type="molecule type" value="Genomic_DNA"/>
</dbReference>
<name>A0A5S4V916_9MICO</name>
<comment type="caution">
    <text evidence="2">The sequence shown here is derived from an EMBL/GenBank/DDBJ whole genome shotgun (WGS) entry which is preliminary data.</text>
</comment>
<evidence type="ECO:0000313" key="2">
    <source>
        <dbReference type="EMBL" id="TYL53070.1"/>
    </source>
</evidence>
<accession>A0A5S4V916</accession>
<dbReference type="Proteomes" id="UP000325243">
    <property type="component" value="Unassembled WGS sequence"/>
</dbReference>
<reference evidence="2 3" key="1">
    <citation type="submission" date="2019-08" db="EMBL/GenBank/DDBJ databases">
        <authorList>
            <person name="Hu J."/>
        </authorList>
    </citation>
    <scope>NUCLEOTIDE SEQUENCE [LARGE SCALE GENOMIC DNA]</scope>
    <source>
        <strain evidence="2 3">NEAU-184</strain>
    </source>
</reference>
<dbReference type="SUPFAM" id="SSF53474">
    <property type="entry name" value="alpha/beta-Hydrolases"/>
    <property type="match status" value="1"/>
</dbReference>
<dbReference type="GO" id="GO:0016787">
    <property type="term" value="F:hydrolase activity"/>
    <property type="evidence" value="ECO:0007669"/>
    <property type="project" value="UniProtKB-KW"/>
</dbReference>
<dbReference type="PRINTS" id="PR00111">
    <property type="entry name" value="ABHYDROLASE"/>
</dbReference>
<keyword evidence="2" id="KW-0378">Hydrolase</keyword>
<sequence length="266" mass="28568">MRTVRVDGLDLAYRRNGRGIPLLFLHDAFGDSRAWTEESERLADRADVVAWDAPGCGGSSDVPIGWTDEDWADAIAGFVDALGLDRPVICGLSLGSVLALLAVRDHPRLARGLILAGPFAGWAGSLPATEVERRIRDLEATVDVPAAEWAEEFLHSAFRADASPERLASARAALLEWRPQTTAAMLEALGRLDLRSSLPRIDVPTLVVHGGADRRRPFTAAIAIAQAIPHARLVELAGLGHDCCGEAEFIRAVERFLDGLGDEAAA</sequence>
<organism evidence="2 3">
    <name type="scientific">Agromyces mariniharenae</name>
    <dbReference type="NCBI Taxonomy" id="2604423"/>
    <lineage>
        <taxon>Bacteria</taxon>
        <taxon>Bacillati</taxon>
        <taxon>Actinomycetota</taxon>
        <taxon>Actinomycetes</taxon>
        <taxon>Micrococcales</taxon>
        <taxon>Microbacteriaceae</taxon>
        <taxon>Agromyces</taxon>
    </lineage>
</organism>
<dbReference type="Pfam" id="PF12697">
    <property type="entry name" value="Abhydrolase_6"/>
    <property type="match status" value="1"/>
</dbReference>
<dbReference type="InterPro" id="IPR029058">
    <property type="entry name" value="AB_hydrolase_fold"/>
</dbReference>
<dbReference type="PANTHER" id="PTHR43194">
    <property type="entry name" value="HYDROLASE ALPHA/BETA FOLD FAMILY"/>
    <property type="match status" value="1"/>
</dbReference>
<dbReference type="InterPro" id="IPR000073">
    <property type="entry name" value="AB_hydrolase_1"/>
</dbReference>
<dbReference type="InterPro" id="IPR050228">
    <property type="entry name" value="Carboxylesterase_BioH"/>
</dbReference>
<dbReference type="AlphaFoldDB" id="A0A5S4V916"/>
<protein>
    <submittedName>
        <fullName evidence="2">Alpha/beta hydrolase</fullName>
    </submittedName>
</protein>
<evidence type="ECO:0000313" key="3">
    <source>
        <dbReference type="Proteomes" id="UP000325243"/>
    </source>
</evidence>
<gene>
    <name evidence="2" type="ORF">FYC51_04980</name>
</gene>
<dbReference type="Gene3D" id="3.40.50.1820">
    <property type="entry name" value="alpha/beta hydrolase"/>
    <property type="match status" value="1"/>
</dbReference>
<evidence type="ECO:0000259" key="1">
    <source>
        <dbReference type="Pfam" id="PF12697"/>
    </source>
</evidence>
<dbReference type="PANTHER" id="PTHR43194:SF2">
    <property type="entry name" value="PEROXISOMAL MEMBRANE PROTEIN LPX1"/>
    <property type="match status" value="1"/>
</dbReference>
<dbReference type="RefSeq" id="WP_148732532.1">
    <property type="nucleotide sequence ID" value="NZ_VSSB01000001.1"/>
</dbReference>
<feature type="domain" description="AB hydrolase-1" evidence="1">
    <location>
        <begin position="22"/>
        <end position="243"/>
    </location>
</feature>
<proteinExistence type="predicted"/>
<keyword evidence="3" id="KW-1185">Reference proteome</keyword>